<feature type="domain" description="Glycosyltransferase subfamily 4-like N-terminal" evidence="2">
    <location>
        <begin position="15"/>
        <end position="164"/>
    </location>
</feature>
<dbReference type="RefSeq" id="WP_198467251.1">
    <property type="nucleotide sequence ID" value="NZ_JAEFDC010000012.1"/>
</dbReference>
<dbReference type="InterPro" id="IPR028098">
    <property type="entry name" value="Glyco_trans_4-like_N"/>
</dbReference>
<dbReference type="PANTHER" id="PTHR12526:SF630">
    <property type="entry name" value="GLYCOSYLTRANSFERASE"/>
    <property type="match status" value="1"/>
</dbReference>
<dbReference type="Proteomes" id="UP000641139">
    <property type="component" value="Unassembled WGS sequence"/>
</dbReference>
<keyword evidence="4" id="KW-1185">Reference proteome</keyword>
<dbReference type="Pfam" id="PF13439">
    <property type="entry name" value="Glyco_transf_4"/>
    <property type="match status" value="1"/>
</dbReference>
<protein>
    <submittedName>
        <fullName evidence="3">Glycosyltransferase family 4 protein</fullName>
    </submittedName>
</protein>
<proteinExistence type="predicted"/>
<evidence type="ECO:0000313" key="3">
    <source>
        <dbReference type="EMBL" id="MBI1647707.1"/>
    </source>
</evidence>
<dbReference type="EMBL" id="JAEFDC010000012">
    <property type="protein sequence ID" value="MBI1647707.1"/>
    <property type="molecule type" value="Genomic_DNA"/>
</dbReference>
<feature type="domain" description="Glycosyl transferase family 1" evidence="1">
    <location>
        <begin position="178"/>
        <end position="333"/>
    </location>
</feature>
<dbReference type="InterPro" id="IPR001296">
    <property type="entry name" value="Glyco_trans_1"/>
</dbReference>
<evidence type="ECO:0000313" key="4">
    <source>
        <dbReference type="Proteomes" id="UP000641139"/>
    </source>
</evidence>
<dbReference type="SUPFAM" id="SSF53756">
    <property type="entry name" value="UDP-Glycosyltransferase/glycogen phosphorylase"/>
    <property type="match status" value="1"/>
</dbReference>
<dbReference type="CDD" id="cd03820">
    <property type="entry name" value="GT4_AmsD-like"/>
    <property type="match status" value="1"/>
</dbReference>
<organism evidence="3 4">
    <name type="scientific">Capnocytophaga periodontitidis</name>
    <dbReference type="NCBI Taxonomy" id="2795027"/>
    <lineage>
        <taxon>Bacteria</taxon>
        <taxon>Pseudomonadati</taxon>
        <taxon>Bacteroidota</taxon>
        <taxon>Flavobacteriia</taxon>
        <taxon>Flavobacteriales</taxon>
        <taxon>Flavobacteriaceae</taxon>
        <taxon>Capnocytophaga</taxon>
    </lineage>
</organism>
<comment type="caution">
    <text evidence="3">The sequence shown here is derived from an EMBL/GenBank/DDBJ whole genome shotgun (WGS) entry which is preliminary data.</text>
</comment>
<reference evidence="3 4" key="1">
    <citation type="journal article" date="2021" name="Int. J. Syst. Evol. Microbiol.">
        <title>Capnocytophaga periodontitidis sp. nov., isolated from subgingival plaque of periodontitis patient.</title>
        <authorList>
            <person name="Zhang Y."/>
            <person name="Qiao D."/>
            <person name="Shi W."/>
            <person name="Wu D."/>
            <person name="Cai M."/>
        </authorList>
    </citation>
    <scope>NUCLEOTIDE SEQUENCE [LARGE SCALE GENOMIC DNA]</scope>
    <source>
        <strain evidence="3 4">051621</strain>
    </source>
</reference>
<name>A0ABS0SQ71_9FLAO</name>
<dbReference type="PANTHER" id="PTHR12526">
    <property type="entry name" value="GLYCOSYLTRANSFERASE"/>
    <property type="match status" value="1"/>
</dbReference>
<dbReference type="Pfam" id="PF00534">
    <property type="entry name" value="Glycos_transf_1"/>
    <property type="match status" value="1"/>
</dbReference>
<evidence type="ECO:0000259" key="1">
    <source>
        <dbReference type="Pfam" id="PF00534"/>
    </source>
</evidence>
<evidence type="ECO:0000259" key="2">
    <source>
        <dbReference type="Pfam" id="PF13439"/>
    </source>
</evidence>
<dbReference type="Gene3D" id="3.40.50.2000">
    <property type="entry name" value="Glycogen Phosphorylase B"/>
    <property type="match status" value="2"/>
</dbReference>
<sequence length="360" mass="41635">MKKIAFLVHNIHFGGGGERVVVNLSNMFVEKGYFVTIISLCKKKDTFSFELNKKVHIDYLNTNSFKIEYFNKLKSLFCLRKYFKTHTFDFVLGIGTYLNILLALSNRRNVKTIGCEHSHFFNVSPFWIFLRKILYKKLSTVVSLTNEDAKNLKKVSKKIVVIPNSLSFEIKGKAQLIEKKIIAIGRISYEKGFDLMVDMFSEFCKFNKDWILELIGSGNDDKKNKDLIKKHKLEDKIKLLPATNDVISAYMNASIYLMTSRFEGLPMVLLEASECGLPMVAYDCKTGPSEIIKDGENGFLIPCYDKKMMVEKLNLLCNDFELRKTMGEKAKKMALRFDKDFVFSKWENLFNTLDQKNYDS</sequence>
<gene>
    <name evidence="3" type="ORF">I7X30_11670</name>
</gene>
<accession>A0ABS0SQ71</accession>